<dbReference type="GO" id="GO:0016903">
    <property type="term" value="F:oxidoreductase activity, acting on the aldehyde or oxo group of donors"/>
    <property type="evidence" value="ECO:0007669"/>
    <property type="project" value="InterPro"/>
</dbReference>
<accession>A0A1F5FET7</accession>
<comment type="caution">
    <text evidence="3">The sequence shown here is derived from an EMBL/GenBank/DDBJ whole genome shotgun (WGS) entry which is preliminary data.</text>
</comment>
<sequence>MAVKNARHGVKMTVVRFAGSGGQGLMTSGRILAQAAGIYDGRTVVQTQSYGPEARGGAAKSEVCIADDPIDNLKPTRIDVLVAMNQASCDKYSGDLKPAGFLIADSSFVDQPPRQDAFTFPFTFHCRDVLGNSVVANIMALGYLLVLTSVTSREALERALTENVPERFLELNLR</sequence>
<dbReference type="EMBL" id="MFAF01000048">
    <property type="protein sequence ID" value="OGD78129.1"/>
    <property type="molecule type" value="Genomic_DNA"/>
</dbReference>
<dbReference type="Gene3D" id="3.40.920.10">
    <property type="entry name" value="Pyruvate-ferredoxin oxidoreductase, PFOR, domain III"/>
    <property type="match status" value="1"/>
</dbReference>
<organism evidence="3 4">
    <name type="scientific">Candidatus Coatesbacteria bacterium RBG_13_66_14</name>
    <dbReference type="NCBI Taxonomy" id="1817816"/>
    <lineage>
        <taxon>Bacteria</taxon>
        <taxon>Candidatus Coatesiibacteriota</taxon>
    </lineage>
</organism>
<evidence type="ECO:0000256" key="1">
    <source>
        <dbReference type="ARBA" id="ARBA00023002"/>
    </source>
</evidence>
<feature type="non-terminal residue" evidence="3">
    <location>
        <position position="174"/>
    </location>
</feature>
<proteinExistence type="predicted"/>
<evidence type="ECO:0000313" key="3">
    <source>
        <dbReference type="EMBL" id="OGD78129.1"/>
    </source>
</evidence>
<dbReference type="InterPro" id="IPR052554">
    <property type="entry name" value="2-oxoglutarate_synth_KorC"/>
</dbReference>
<dbReference type="PANTHER" id="PTHR42730">
    <property type="entry name" value="2-OXOGLUTARATE SYNTHASE SUBUNIT KORC"/>
    <property type="match status" value="1"/>
</dbReference>
<name>A0A1F5FET7_9BACT</name>
<feature type="domain" description="Pyruvate/ketoisovalerate oxidoreductase catalytic" evidence="2">
    <location>
        <begin position="21"/>
        <end position="174"/>
    </location>
</feature>
<evidence type="ECO:0000259" key="2">
    <source>
        <dbReference type="Pfam" id="PF01558"/>
    </source>
</evidence>
<evidence type="ECO:0000313" key="4">
    <source>
        <dbReference type="Proteomes" id="UP000177187"/>
    </source>
</evidence>
<dbReference type="Pfam" id="PF01558">
    <property type="entry name" value="POR"/>
    <property type="match status" value="1"/>
</dbReference>
<dbReference type="PANTHER" id="PTHR42730:SF1">
    <property type="entry name" value="2-OXOGLUTARATE SYNTHASE SUBUNIT KORC"/>
    <property type="match status" value="1"/>
</dbReference>
<gene>
    <name evidence="3" type="ORF">A2Y64_01295</name>
</gene>
<protein>
    <recommendedName>
        <fullName evidence="2">Pyruvate/ketoisovalerate oxidoreductase catalytic domain-containing protein</fullName>
    </recommendedName>
</protein>
<dbReference type="AlphaFoldDB" id="A0A1F5FET7"/>
<dbReference type="InterPro" id="IPR019752">
    <property type="entry name" value="Pyrv/ketoisovalerate_OxRed_cat"/>
</dbReference>
<reference evidence="3 4" key="1">
    <citation type="journal article" date="2016" name="Nat. Commun.">
        <title>Thousands of microbial genomes shed light on interconnected biogeochemical processes in an aquifer system.</title>
        <authorList>
            <person name="Anantharaman K."/>
            <person name="Brown C.T."/>
            <person name="Hug L.A."/>
            <person name="Sharon I."/>
            <person name="Castelle C.J."/>
            <person name="Probst A.J."/>
            <person name="Thomas B.C."/>
            <person name="Singh A."/>
            <person name="Wilkins M.J."/>
            <person name="Karaoz U."/>
            <person name="Brodie E.L."/>
            <person name="Williams K.H."/>
            <person name="Hubbard S.S."/>
            <person name="Banfield J.F."/>
        </authorList>
    </citation>
    <scope>NUCLEOTIDE SEQUENCE [LARGE SCALE GENOMIC DNA]</scope>
</reference>
<dbReference type="Proteomes" id="UP000177187">
    <property type="component" value="Unassembled WGS sequence"/>
</dbReference>
<dbReference type="STRING" id="1817816.A2Y64_01295"/>
<dbReference type="SUPFAM" id="SSF53323">
    <property type="entry name" value="Pyruvate-ferredoxin oxidoreductase, PFOR, domain III"/>
    <property type="match status" value="1"/>
</dbReference>
<keyword evidence="1" id="KW-0560">Oxidoreductase</keyword>
<dbReference type="InterPro" id="IPR002869">
    <property type="entry name" value="Pyrv_flavodox_OxRed_cen"/>
</dbReference>